<dbReference type="RefSeq" id="WP_229318067.1">
    <property type="nucleotide sequence ID" value="NZ_AP025184.1"/>
</dbReference>
<dbReference type="EMBL" id="AP025184">
    <property type="protein sequence ID" value="BDB54326.1"/>
    <property type="molecule type" value="Genomic_DNA"/>
</dbReference>
<sequence>MAIKHSKFYLKIALVLVLVCSNLSWAQDQFPILKTKLDQTLSNDILYLEQKNKTLTALKYKLKQARLDQDRYPLLEKIYEEYKSYQSDSALVYAKRSVQIALKTQNNKQQIKAQLNLASILSTLGMYNQALEILNTIESSVALQLKGELYWTKRVVYGGLIGYANGIDEKNKYTLLANRYRDLAIAHLSKKSTEFILATSGQLLSQKKPDQAIALLLPYFETIEKSDPNRAVIAYLISENYKAKKEKEQEKKWLAISAISDLELVKKENISLRELAFILYEEGDIESAYEYIKRSLDDAVFCNSRLRTYEISKMLPIINETYEAKNKSAKKQLIVFLVSASVLALFLLGVLILLFKQMKKLAKAQKNVELANNQLSELNQQLQGFNSKLNQTNLELAETSLLKEIYIGRYMDQCSVYIGKMEEYSQKLKVMATAGKVNDLVSTVKSKAFIDKELKEFYSQFDQTFVQLFPTFVAEFKDLLNEPEAIIIKKGEVLNPELRLFALIRLGIKDSAKIAEFLRYSASTIYNYRSQIKNKAKGPRELFELKVMGIGTNSK</sequence>
<dbReference type="Pfam" id="PF19904">
    <property type="entry name" value="DUF6377"/>
    <property type="match status" value="1"/>
</dbReference>
<protein>
    <recommendedName>
        <fullName evidence="4">DUF6377 domain-containing protein</fullName>
    </recommendedName>
</protein>
<proteinExistence type="predicted"/>
<feature type="signal peptide" evidence="3">
    <location>
        <begin position="1"/>
        <end position="26"/>
    </location>
</feature>
<keyword evidence="3" id="KW-0732">Signal</keyword>
<evidence type="ECO:0000256" key="3">
    <source>
        <dbReference type="SAM" id="SignalP"/>
    </source>
</evidence>
<dbReference type="Proteomes" id="UP001319867">
    <property type="component" value="Chromosome"/>
</dbReference>
<evidence type="ECO:0000256" key="1">
    <source>
        <dbReference type="SAM" id="Coils"/>
    </source>
</evidence>
<reference evidence="5 6" key="1">
    <citation type="journal article" date="2022" name="Int. J. Syst. Evol. Microbiol.">
        <title>Flavobacterium ammonificans sp. nov. and Flavobacterium ammoniigenes sp. nov., ammonifying bacteria isolated from surface river water.</title>
        <authorList>
            <person name="Watanabe K."/>
            <person name="Kitamura T."/>
            <person name="Ogata Y."/>
            <person name="Shindo C."/>
            <person name="Suda W."/>
        </authorList>
    </citation>
    <scope>NUCLEOTIDE SEQUENCE [LARGE SCALE GENOMIC DNA]</scope>
    <source>
        <strain evidence="5 6">GENT5</strain>
    </source>
</reference>
<gene>
    <name evidence="5" type="ORF">GENT5_06310</name>
</gene>
<keyword evidence="2" id="KW-1133">Transmembrane helix</keyword>
<keyword evidence="6" id="KW-1185">Reference proteome</keyword>
<evidence type="ECO:0000313" key="5">
    <source>
        <dbReference type="EMBL" id="BDB54326.1"/>
    </source>
</evidence>
<evidence type="ECO:0000313" key="6">
    <source>
        <dbReference type="Proteomes" id="UP001319867"/>
    </source>
</evidence>
<name>A0ABN6KY91_9FLAO</name>
<evidence type="ECO:0000256" key="2">
    <source>
        <dbReference type="SAM" id="Phobius"/>
    </source>
</evidence>
<keyword evidence="1" id="KW-0175">Coiled coil</keyword>
<feature type="chain" id="PRO_5047397014" description="DUF6377 domain-containing protein" evidence="3">
    <location>
        <begin position="27"/>
        <end position="555"/>
    </location>
</feature>
<evidence type="ECO:0000259" key="4">
    <source>
        <dbReference type="Pfam" id="PF19904"/>
    </source>
</evidence>
<accession>A0ABN6KY91</accession>
<feature type="coiled-coil region" evidence="1">
    <location>
        <begin position="354"/>
        <end position="395"/>
    </location>
</feature>
<keyword evidence="2" id="KW-0812">Transmembrane</keyword>
<dbReference type="InterPro" id="IPR045957">
    <property type="entry name" value="DUF6377"/>
</dbReference>
<feature type="domain" description="DUF6377" evidence="4">
    <location>
        <begin position="261"/>
        <end position="515"/>
    </location>
</feature>
<reference evidence="5 6" key="2">
    <citation type="journal article" date="2022" name="Microorganisms">
        <title>Complete Genome Sequences of Two Flavobacterium ammonificans Strains and a Flavobacterium ammoniigenes Strain of Ammonifying Bacterioplankton Isolated from Surface River Water.</title>
        <authorList>
            <person name="Suda W."/>
            <person name="Ogata Y."/>
            <person name="Shindo C."/>
            <person name="Watanabe K."/>
        </authorList>
    </citation>
    <scope>NUCLEOTIDE SEQUENCE [LARGE SCALE GENOMIC DNA]</scope>
    <source>
        <strain evidence="5 6">GENT5</strain>
    </source>
</reference>
<organism evidence="5 6">
    <name type="scientific">Flavobacterium ammoniigenes</name>
    <dbReference type="NCBI Taxonomy" id="1751095"/>
    <lineage>
        <taxon>Bacteria</taxon>
        <taxon>Pseudomonadati</taxon>
        <taxon>Bacteroidota</taxon>
        <taxon>Flavobacteriia</taxon>
        <taxon>Flavobacteriales</taxon>
        <taxon>Flavobacteriaceae</taxon>
        <taxon>Flavobacterium</taxon>
    </lineage>
</organism>
<feature type="transmembrane region" description="Helical" evidence="2">
    <location>
        <begin position="333"/>
        <end position="355"/>
    </location>
</feature>
<keyword evidence="2" id="KW-0472">Membrane</keyword>